<gene>
    <name evidence="2" type="ORF">J27TS8_40630</name>
</gene>
<dbReference type="RefSeq" id="WP_212934380.1">
    <property type="nucleotide sequence ID" value="NZ_BORC01000010.1"/>
</dbReference>
<dbReference type="Proteomes" id="UP000682111">
    <property type="component" value="Unassembled WGS sequence"/>
</dbReference>
<proteinExistence type="predicted"/>
<name>A0A920BV79_9BACI</name>
<sequence length="116" mass="13326">MEEIITETLDTLKEYIPKLVRASESIAENLQGGDHYEAMQQLPYYFEGIEWVVSALNGISKNGIEFEIESSSLNEHLIEAEEAIKIQDYILLADLLEYEFTPILEEWLRKSSEIVG</sequence>
<comment type="caution">
    <text evidence="2">The sequence shown here is derived from an EMBL/GenBank/DDBJ whole genome shotgun (WGS) entry which is preliminary data.</text>
</comment>
<dbReference type="EMBL" id="BORC01000010">
    <property type="protein sequence ID" value="GIN64070.1"/>
    <property type="molecule type" value="Genomic_DNA"/>
</dbReference>
<accession>A0A920BV79</accession>
<evidence type="ECO:0000259" key="1">
    <source>
        <dbReference type="Pfam" id="PF26154"/>
    </source>
</evidence>
<feature type="domain" description="DUF8042" evidence="1">
    <location>
        <begin position="7"/>
        <end position="109"/>
    </location>
</feature>
<reference evidence="2" key="1">
    <citation type="submission" date="2021-03" db="EMBL/GenBank/DDBJ databases">
        <title>Antimicrobial resistance genes in bacteria isolated from Japanese honey, and their potential for conferring macrolide and lincosamide resistance in the American foulbrood pathogen Paenibacillus larvae.</title>
        <authorList>
            <person name="Okamoto M."/>
            <person name="Kumagai M."/>
            <person name="Kanamori H."/>
            <person name="Takamatsu D."/>
        </authorList>
    </citation>
    <scope>NUCLEOTIDE SEQUENCE</scope>
    <source>
        <strain evidence="2">J27TS8</strain>
    </source>
</reference>
<organism evidence="2 3">
    <name type="scientific">Robertmurraya siralis</name>
    <dbReference type="NCBI Taxonomy" id="77777"/>
    <lineage>
        <taxon>Bacteria</taxon>
        <taxon>Bacillati</taxon>
        <taxon>Bacillota</taxon>
        <taxon>Bacilli</taxon>
        <taxon>Bacillales</taxon>
        <taxon>Bacillaceae</taxon>
        <taxon>Robertmurraya</taxon>
    </lineage>
</organism>
<dbReference type="AlphaFoldDB" id="A0A920BV79"/>
<dbReference type="InterPro" id="IPR058355">
    <property type="entry name" value="DUF8042"/>
</dbReference>
<evidence type="ECO:0000313" key="3">
    <source>
        <dbReference type="Proteomes" id="UP000682111"/>
    </source>
</evidence>
<dbReference type="Pfam" id="PF26154">
    <property type="entry name" value="DUF8042"/>
    <property type="match status" value="1"/>
</dbReference>
<evidence type="ECO:0000313" key="2">
    <source>
        <dbReference type="EMBL" id="GIN64070.1"/>
    </source>
</evidence>
<protein>
    <recommendedName>
        <fullName evidence="1">DUF8042 domain-containing protein</fullName>
    </recommendedName>
</protein>
<keyword evidence="3" id="KW-1185">Reference proteome</keyword>